<evidence type="ECO:0000256" key="5">
    <source>
        <dbReference type="ARBA" id="ARBA00022857"/>
    </source>
</evidence>
<dbReference type="AlphaFoldDB" id="A0A074L2S8"/>
<dbReference type="Pfam" id="PF00881">
    <property type="entry name" value="Nitroreductase"/>
    <property type="match status" value="1"/>
</dbReference>
<dbReference type="Gene3D" id="3.40.109.10">
    <property type="entry name" value="NADH Oxidase"/>
    <property type="match status" value="1"/>
</dbReference>
<reference evidence="8 9" key="1">
    <citation type="submission" date="2014-04" db="EMBL/GenBank/DDBJ databases">
        <title>Characterization and application of a salt tolerant electro-active bacterium.</title>
        <authorList>
            <person name="Yang L."/>
            <person name="Wei S."/>
            <person name="Tay Q.X.M."/>
        </authorList>
    </citation>
    <scope>NUCLEOTIDE SEQUENCE [LARGE SCALE GENOMIC DNA]</scope>
    <source>
        <strain evidence="8 9">LY1</strain>
    </source>
</reference>
<evidence type="ECO:0000256" key="2">
    <source>
        <dbReference type="ARBA" id="ARBA00007118"/>
    </source>
</evidence>
<dbReference type="PANTHER" id="PTHR43673:SF2">
    <property type="entry name" value="NITROREDUCTASE"/>
    <property type="match status" value="1"/>
</dbReference>
<dbReference type="InterPro" id="IPR000415">
    <property type="entry name" value="Nitroreductase-like"/>
</dbReference>
<keyword evidence="3" id="KW-0285">Flavoprotein</keyword>
<dbReference type="GO" id="GO:0016491">
    <property type="term" value="F:oxidoreductase activity"/>
    <property type="evidence" value="ECO:0007669"/>
    <property type="project" value="UniProtKB-KW"/>
</dbReference>
<evidence type="ECO:0000256" key="3">
    <source>
        <dbReference type="ARBA" id="ARBA00022630"/>
    </source>
</evidence>
<dbReference type="OrthoDB" id="9809288at2"/>
<dbReference type="InterPro" id="IPR033878">
    <property type="entry name" value="NfsB-like"/>
</dbReference>
<organism evidence="8 9">
    <name type="scientific">Anditalea andensis</name>
    <dbReference type="NCBI Taxonomy" id="1048983"/>
    <lineage>
        <taxon>Bacteria</taxon>
        <taxon>Pseudomonadati</taxon>
        <taxon>Bacteroidota</taxon>
        <taxon>Cytophagia</taxon>
        <taxon>Cytophagales</taxon>
        <taxon>Cytophagaceae</taxon>
        <taxon>Anditalea</taxon>
    </lineage>
</organism>
<dbReference type="STRING" id="1048983.EL17_01205"/>
<evidence type="ECO:0000313" key="8">
    <source>
        <dbReference type="EMBL" id="KEO75494.1"/>
    </source>
</evidence>
<dbReference type="PANTHER" id="PTHR43673">
    <property type="entry name" value="NAD(P)H NITROREDUCTASE YDGI-RELATED"/>
    <property type="match status" value="1"/>
</dbReference>
<dbReference type="CDD" id="cd02149">
    <property type="entry name" value="NfsB-like"/>
    <property type="match status" value="1"/>
</dbReference>
<dbReference type="EMBL" id="JMIH01000011">
    <property type="protein sequence ID" value="KEO75494.1"/>
    <property type="molecule type" value="Genomic_DNA"/>
</dbReference>
<comment type="caution">
    <text evidence="8">The sequence shown here is derived from an EMBL/GenBank/DDBJ whole genome shotgun (WGS) entry which is preliminary data.</text>
</comment>
<evidence type="ECO:0000256" key="4">
    <source>
        <dbReference type="ARBA" id="ARBA00022643"/>
    </source>
</evidence>
<gene>
    <name evidence="8" type="ORF">EL17_01205</name>
</gene>
<keyword evidence="4" id="KW-0288">FMN</keyword>
<keyword evidence="6" id="KW-0560">Oxidoreductase</keyword>
<comment type="cofactor">
    <cofactor evidence="1">
        <name>FMN</name>
        <dbReference type="ChEBI" id="CHEBI:58210"/>
    </cofactor>
</comment>
<protein>
    <submittedName>
        <fullName evidence="8">Nitroreductase</fullName>
    </submittedName>
</protein>
<feature type="domain" description="Nitroreductase" evidence="7">
    <location>
        <begin position="8"/>
        <end position="185"/>
    </location>
</feature>
<dbReference type="InterPro" id="IPR029479">
    <property type="entry name" value="Nitroreductase"/>
</dbReference>
<evidence type="ECO:0000256" key="6">
    <source>
        <dbReference type="ARBA" id="ARBA00023002"/>
    </source>
</evidence>
<dbReference type="RefSeq" id="WP_035069709.1">
    <property type="nucleotide sequence ID" value="NZ_JMIH01000011.1"/>
</dbReference>
<accession>A0A074L2S8</accession>
<dbReference type="Proteomes" id="UP000027821">
    <property type="component" value="Unassembled WGS sequence"/>
</dbReference>
<dbReference type="SUPFAM" id="SSF55469">
    <property type="entry name" value="FMN-dependent nitroreductase-like"/>
    <property type="match status" value="1"/>
</dbReference>
<comment type="similarity">
    <text evidence="2">Belongs to the nitroreductase family.</text>
</comment>
<evidence type="ECO:0000256" key="1">
    <source>
        <dbReference type="ARBA" id="ARBA00001917"/>
    </source>
</evidence>
<name>A0A074L2S8_9BACT</name>
<dbReference type="eggNOG" id="COG0778">
    <property type="taxonomic scope" value="Bacteria"/>
</dbReference>
<proteinExistence type="inferred from homology"/>
<keyword evidence="9" id="KW-1185">Reference proteome</keyword>
<evidence type="ECO:0000259" key="7">
    <source>
        <dbReference type="Pfam" id="PF00881"/>
    </source>
</evidence>
<keyword evidence="5" id="KW-0521">NADP</keyword>
<sequence length="211" mass="23607">MSLLEDLQWRHAAKAYDPSKKVSQENIDKIIEAARLAPTSSGLQPFRLIVISDQETKEKLVAGALNPDCMRDCSHVIVFAAWDRYTSERIDKVYDLTTDERGLPRGAFSSYTGKLKEIYLEQPASLNFEHTARQTYIALGLAMAQAAELRIDSTPAEGFSNEVVDEVLNLNDLGLKSVSLMYVGYADAEKDWLGQMKKVRIPMDEFAITIG</sequence>
<evidence type="ECO:0000313" key="9">
    <source>
        <dbReference type="Proteomes" id="UP000027821"/>
    </source>
</evidence>